<organism evidence="1">
    <name type="scientific">Sesamum latifolium</name>
    <dbReference type="NCBI Taxonomy" id="2727402"/>
    <lineage>
        <taxon>Eukaryota</taxon>
        <taxon>Viridiplantae</taxon>
        <taxon>Streptophyta</taxon>
        <taxon>Embryophyta</taxon>
        <taxon>Tracheophyta</taxon>
        <taxon>Spermatophyta</taxon>
        <taxon>Magnoliopsida</taxon>
        <taxon>eudicotyledons</taxon>
        <taxon>Gunneridae</taxon>
        <taxon>Pentapetalae</taxon>
        <taxon>asterids</taxon>
        <taxon>lamiids</taxon>
        <taxon>Lamiales</taxon>
        <taxon>Pedaliaceae</taxon>
        <taxon>Sesamum</taxon>
    </lineage>
</organism>
<protein>
    <recommendedName>
        <fullName evidence="2">Ubiquitin-like domain-containing protein</fullName>
    </recommendedName>
</protein>
<comment type="caution">
    <text evidence="1">The sequence shown here is derived from an EMBL/GenBank/DDBJ whole genome shotgun (WGS) entry which is preliminary data.</text>
</comment>
<reference evidence="1" key="1">
    <citation type="submission" date="2020-06" db="EMBL/GenBank/DDBJ databases">
        <authorList>
            <person name="Li T."/>
            <person name="Hu X."/>
            <person name="Zhang T."/>
            <person name="Song X."/>
            <person name="Zhang H."/>
            <person name="Dai N."/>
            <person name="Sheng W."/>
            <person name="Hou X."/>
            <person name="Wei L."/>
        </authorList>
    </citation>
    <scope>NUCLEOTIDE SEQUENCE</scope>
    <source>
        <strain evidence="1">KEN1</strain>
        <tissue evidence="1">Leaf</tissue>
    </source>
</reference>
<sequence length="288" mass="32669">MKPCLQTGKDGYGNVRILPGKLLEDGRTLANYISYEDFTLHIAPPLASCPWDINHGCHIGKGFEFVGPRVWWSLLIFRYTRKDATSVSASEKSSSGFIIVFYSWKTTHCRDGDEKNIVFLWGNQGFEFVGPRVLSIPSNFQVKLEVCIEPSTFCTLKQLEDKSNVRILPGKLLEDGRTLVNYISYEDFTLHIAPPVASCLKQLEDKSTHCRDGDEKNTVFLRGNQGFEFVGPRVLSMPSNFQVKLEVYIEPSTFCTLKQLEDKRNNDKDVDPKESELRKLMNLSSGII</sequence>
<accession>A0AAW2YF74</accession>
<dbReference type="AlphaFoldDB" id="A0AAW2YF74"/>
<dbReference type="EMBL" id="JACGWN010000001">
    <property type="protein sequence ID" value="KAL0464280.1"/>
    <property type="molecule type" value="Genomic_DNA"/>
</dbReference>
<name>A0AAW2YF74_9LAMI</name>
<gene>
    <name evidence="1" type="ORF">Slati_0315600</name>
</gene>
<evidence type="ECO:0000313" key="1">
    <source>
        <dbReference type="EMBL" id="KAL0464280.1"/>
    </source>
</evidence>
<evidence type="ECO:0008006" key="2">
    <source>
        <dbReference type="Google" id="ProtNLM"/>
    </source>
</evidence>
<reference evidence="1" key="2">
    <citation type="journal article" date="2024" name="Plant">
        <title>Genomic evolution and insights into agronomic trait innovations of Sesamum species.</title>
        <authorList>
            <person name="Miao H."/>
            <person name="Wang L."/>
            <person name="Qu L."/>
            <person name="Liu H."/>
            <person name="Sun Y."/>
            <person name="Le M."/>
            <person name="Wang Q."/>
            <person name="Wei S."/>
            <person name="Zheng Y."/>
            <person name="Lin W."/>
            <person name="Duan Y."/>
            <person name="Cao H."/>
            <person name="Xiong S."/>
            <person name="Wang X."/>
            <person name="Wei L."/>
            <person name="Li C."/>
            <person name="Ma Q."/>
            <person name="Ju M."/>
            <person name="Zhao R."/>
            <person name="Li G."/>
            <person name="Mu C."/>
            <person name="Tian Q."/>
            <person name="Mei H."/>
            <person name="Zhang T."/>
            <person name="Gao T."/>
            <person name="Zhang H."/>
        </authorList>
    </citation>
    <scope>NUCLEOTIDE SEQUENCE</scope>
    <source>
        <strain evidence="1">KEN1</strain>
    </source>
</reference>
<proteinExistence type="predicted"/>